<protein>
    <submittedName>
        <fullName evidence="1">Uncharacterized protein</fullName>
    </submittedName>
</protein>
<organism evidence="1 2">
    <name type="scientific">Canavalia gladiata</name>
    <name type="common">Sword bean</name>
    <name type="synonym">Dolichos gladiatus</name>
    <dbReference type="NCBI Taxonomy" id="3824"/>
    <lineage>
        <taxon>Eukaryota</taxon>
        <taxon>Viridiplantae</taxon>
        <taxon>Streptophyta</taxon>
        <taxon>Embryophyta</taxon>
        <taxon>Tracheophyta</taxon>
        <taxon>Spermatophyta</taxon>
        <taxon>Magnoliopsida</taxon>
        <taxon>eudicotyledons</taxon>
        <taxon>Gunneridae</taxon>
        <taxon>Pentapetalae</taxon>
        <taxon>rosids</taxon>
        <taxon>fabids</taxon>
        <taxon>Fabales</taxon>
        <taxon>Fabaceae</taxon>
        <taxon>Papilionoideae</taxon>
        <taxon>50 kb inversion clade</taxon>
        <taxon>NPAAA clade</taxon>
        <taxon>indigoferoid/millettioid clade</taxon>
        <taxon>Phaseoleae</taxon>
        <taxon>Canavalia</taxon>
    </lineage>
</organism>
<dbReference type="Proteomes" id="UP001367508">
    <property type="component" value="Unassembled WGS sequence"/>
</dbReference>
<reference evidence="1 2" key="1">
    <citation type="submission" date="2024-01" db="EMBL/GenBank/DDBJ databases">
        <title>The genomes of 5 underutilized Papilionoideae crops provide insights into root nodulation and disease resistanc.</title>
        <authorList>
            <person name="Jiang F."/>
        </authorList>
    </citation>
    <scope>NUCLEOTIDE SEQUENCE [LARGE SCALE GENOMIC DNA]</scope>
    <source>
        <strain evidence="1">LVBAO_FW01</strain>
        <tissue evidence="1">Leaves</tissue>
    </source>
</reference>
<sequence length="120" mass="13256">MLIEECLSMLAVEVAVHRRRVEVYIHHQRFCGWNQASEVTGGKVKLQLLYVAMEEFFLDGFDAIEGVVDPKVAKMDLSNADAIVADFVYADSNSVGTCDWFAVVEVLSLSFSLQVCGCCG</sequence>
<proteinExistence type="predicted"/>
<evidence type="ECO:0000313" key="1">
    <source>
        <dbReference type="EMBL" id="KAK7344592.1"/>
    </source>
</evidence>
<evidence type="ECO:0000313" key="2">
    <source>
        <dbReference type="Proteomes" id="UP001367508"/>
    </source>
</evidence>
<dbReference type="AlphaFoldDB" id="A0AAN9LYM9"/>
<keyword evidence="2" id="KW-1185">Reference proteome</keyword>
<name>A0AAN9LYM9_CANGL</name>
<accession>A0AAN9LYM9</accession>
<comment type="caution">
    <text evidence="1">The sequence shown here is derived from an EMBL/GenBank/DDBJ whole genome shotgun (WGS) entry which is preliminary data.</text>
</comment>
<gene>
    <name evidence="1" type="ORF">VNO77_14380</name>
</gene>
<dbReference type="EMBL" id="JAYMYQ010000003">
    <property type="protein sequence ID" value="KAK7344592.1"/>
    <property type="molecule type" value="Genomic_DNA"/>
</dbReference>